<evidence type="ECO:0000256" key="1">
    <source>
        <dbReference type="SAM" id="MobiDB-lite"/>
    </source>
</evidence>
<feature type="compositionally biased region" description="Polar residues" evidence="1">
    <location>
        <begin position="165"/>
        <end position="183"/>
    </location>
</feature>
<feature type="compositionally biased region" description="Basic and acidic residues" evidence="1">
    <location>
        <begin position="444"/>
        <end position="456"/>
    </location>
</feature>
<feature type="region of interest" description="Disordered" evidence="1">
    <location>
        <begin position="1090"/>
        <end position="1126"/>
    </location>
</feature>
<dbReference type="Pfam" id="PF20162">
    <property type="entry name" value="Etd1"/>
    <property type="match status" value="1"/>
</dbReference>
<feature type="region of interest" description="Disordered" evidence="1">
    <location>
        <begin position="775"/>
        <end position="810"/>
    </location>
</feature>
<reference evidence="2" key="1">
    <citation type="submission" date="2021-03" db="EMBL/GenBank/DDBJ databases">
        <title>Comparative genomics and phylogenomic investigation of the class Geoglossomycetes provide insights into ecological specialization and systematics.</title>
        <authorList>
            <person name="Melie T."/>
            <person name="Pirro S."/>
            <person name="Miller A.N."/>
            <person name="Quandt A."/>
        </authorList>
    </citation>
    <scope>NUCLEOTIDE SEQUENCE</scope>
    <source>
        <strain evidence="2">CAQ_001_2017</strain>
    </source>
</reference>
<gene>
    <name evidence="2" type="ORF">GP486_000670</name>
</gene>
<feature type="region of interest" description="Disordered" evidence="1">
    <location>
        <begin position="624"/>
        <end position="684"/>
    </location>
</feature>
<feature type="compositionally biased region" description="Low complexity" evidence="1">
    <location>
        <begin position="144"/>
        <end position="164"/>
    </location>
</feature>
<feature type="compositionally biased region" description="Low complexity" evidence="1">
    <location>
        <begin position="49"/>
        <end position="61"/>
    </location>
</feature>
<name>A0A9P8LIF7_9PEZI</name>
<dbReference type="InterPro" id="IPR045342">
    <property type="entry name" value="Etd1"/>
</dbReference>
<organism evidence="2 3">
    <name type="scientific">Trichoglossum hirsutum</name>
    <dbReference type="NCBI Taxonomy" id="265104"/>
    <lineage>
        <taxon>Eukaryota</taxon>
        <taxon>Fungi</taxon>
        <taxon>Dikarya</taxon>
        <taxon>Ascomycota</taxon>
        <taxon>Pezizomycotina</taxon>
        <taxon>Geoglossomycetes</taxon>
        <taxon>Geoglossales</taxon>
        <taxon>Geoglossaceae</taxon>
        <taxon>Trichoglossum</taxon>
    </lineage>
</organism>
<dbReference type="GO" id="GO:1902412">
    <property type="term" value="P:regulation of mitotic cytokinesis"/>
    <property type="evidence" value="ECO:0007669"/>
    <property type="project" value="InterPro"/>
</dbReference>
<accession>A0A9P8LIF7</accession>
<feature type="region of interest" description="Disordered" evidence="1">
    <location>
        <begin position="144"/>
        <end position="223"/>
    </location>
</feature>
<proteinExistence type="predicted"/>
<dbReference type="GO" id="GO:0005096">
    <property type="term" value="F:GTPase activator activity"/>
    <property type="evidence" value="ECO:0007669"/>
    <property type="project" value="InterPro"/>
</dbReference>
<feature type="compositionally biased region" description="Low complexity" evidence="1">
    <location>
        <begin position="69"/>
        <end position="87"/>
    </location>
</feature>
<feature type="compositionally biased region" description="Polar residues" evidence="1">
    <location>
        <begin position="101"/>
        <end position="117"/>
    </location>
</feature>
<feature type="region of interest" description="Disordered" evidence="1">
    <location>
        <begin position="352"/>
        <end position="373"/>
    </location>
</feature>
<feature type="compositionally biased region" description="Polar residues" evidence="1">
    <location>
        <begin position="192"/>
        <end position="211"/>
    </location>
</feature>
<feature type="compositionally biased region" description="Polar residues" evidence="1">
    <location>
        <begin position="726"/>
        <end position="752"/>
    </location>
</feature>
<feature type="compositionally biased region" description="Low complexity" evidence="1">
    <location>
        <begin position="1095"/>
        <end position="1108"/>
    </location>
</feature>
<feature type="region of interest" description="Disordered" evidence="1">
    <location>
        <begin position="950"/>
        <end position="1028"/>
    </location>
</feature>
<feature type="region of interest" description="Disordered" evidence="1">
    <location>
        <begin position="722"/>
        <end position="759"/>
    </location>
</feature>
<evidence type="ECO:0000313" key="3">
    <source>
        <dbReference type="Proteomes" id="UP000750711"/>
    </source>
</evidence>
<dbReference type="AlphaFoldDB" id="A0A9P8LIF7"/>
<evidence type="ECO:0000313" key="2">
    <source>
        <dbReference type="EMBL" id="KAH0565917.1"/>
    </source>
</evidence>
<dbReference type="Proteomes" id="UP000750711">
    <property type="component" value="Unassembled WGS sequence"/>
</dbReference>
<feature type="region of interest" description="Disordered" evidence="1">
    <location>
        <begin position="400"/>
        <end position="569"/>
    </location>
</feature>
<sequence>MQLCATSTVGIAAVGYSFGRPLRSTKANLGASKRRAAPTGGDQYHDNEPSQLLTSPLSSTDLKSRHRLTSSISCPPSSSSGTGSGKTPDLDRNRQILSVDPDTSNRSPHTHSGTDQLLEQDPIVFDQKGSVSSRRSWLRRLSTLSQSPSSSSSPGPASPSISYSNTSSAPILNTRPATSSAPLTPNKLVKRTASQRASNYNSALPQGTKAQVPTLRRPATSHQRSATLQQQYLLDGAQEFTKESLPRRDHLRRFASSKSISSPRQETEWRLYFDSRPAKLVKEGQTAKRSIAVSRLIDSSIKQITPNSRHHPTLLMASSINACPRDDDQVSSNATDYDDDSVCLGYSRPATPPACTALPTPADQPLPSDERRLNHRPRRSFSFTDMFSSASAPSWIPRSRSIRRNGYGRGDGSAGKRHSSAPLYSMPNRVSVSAHAGPGTQRRSITEPHIFRRENQTSRADGSLIDTFPACSRTRNTSPPLHPLNRLSGSDIDLGYAPSSPTPPALYSDPLPSRRNSFYGGSITPSSPPMSNSRQTHRLSLVAPSDRASTLVGSDNENRAFGSGDDDVDFQSETVFDSLRTGATGSSSGARGPRIETIFDESPPAEAGKRKVVALQDLLPEGTFRDSGTRTWNGIAEEDENTPTPVRGRSKLPNDNFSTPIRAKNGARVENDYPSSPPERPVPLSLGKLEWDAHYTERGNDEWLFDDDDDEDEDWSRCGDEIEISNRLSSPQSSRTSQPNCRGILSDSTNRPRSYHHEHREKDIRNCLFDWSEQPPAEKGLRGASRPRTVHGKQDVDSRGGRSAGRRAPSALHIRSHSVPVIPDSVGQREYGGVTARFGSLGLGSKGVSEDWNEDFEFDGFDEIPNGGGYEDGEKRDSGFAMIVPQAIKERQASVLGHLGHVKEFALLVEGLKRLRSLAVAKHIRDGPSSNLWDEADAIIALATLNDDDEELLPSRSPSSPSFGFDTFDDDLQPSPNAGRNRRKSVLPPDDDIFGGSNAGGTAQAIAQQNSNSPSRSNDNAFSKSDRQDLSAVARSLMETMHQRRTTSDPVLNVISANPQKKVPFDTTTLRDLVAHVGTLTRTLADMVRNADDASPSPSRSPNLSSAPFSSRFVPESLGTPPSLSKSCLHEVNVTTLSAAV</sequence>
<comment type="caution">
    <text evidence="2">The sequence shown here is derived from an EMBL/GenBank/DDBJ whole genome shotgun (WGS) entry which is preliminary data.</text>
</comment>
<protein>
    <submittedName>
        <fullName evidence="2">Uncharacterized protein</fullName>
    </submittedName>
</protein>
<feature type="compositionally biased region" description="Polar residues" evidence="1">
    <location>
        <begin position="523"/>
        <end position="534"/>
    </location>
</feature>
<dbReference type="EMBL" id="JAGHQM010000049">
    <property type="protein sequence ID" value="KAH0565917.1"/>
    <property type="molecule type" value="Genomic_DNA"/>
</dbReference>
<feature type="compositionally biased region" description="Polar residues" evidence="1">
    <location>
        <begin position="1005"/>
        <end position="1023"/>
    </location>
</feature>
<keyword evidence="3" id="KW-1185">Reference proteome</keyword>
<feature type="region of interest" description="Disordered" evidence="1">
    <location>
        <begin position="27"/>
        <end position="122"/>
    </location>
</feature>